<evidence type="ECO:0000313" key="3">
    <source>
        <dbReference type="EMBL" id="CEG37451.1"/>
    </source>
</evidence>
<dbReference type="EMBL" id="CCYD01000286">
    <property type="protein sequence ID" value="CEG37451.1"/>
    <property type="molecule type" value="Genomic_DNA"/>
</dbReference>
<reference evidence="4" key="1">
    <citation type="submission" date="2014-09" db="EMBL/GenBank/DDBJ databases">
        <authorList>
            <person name="Sharma Rahul"/>
            <person name="Thines Marco"/>
        </authorList>
    </citation>
    <scope>NUCLEOTIDE SEQUENCE [LARGE SCALE GENOMIC DNA]</scope>
</reference>
<dbReference type="OrthoDB" id="2157866at2759"/>
<evidence type="ECO:0000313" key="4">
    <source>
        <dbReference type="Proteomes" id="UP000054928"/>
    </source>
</evidence>
<feature type="coiled-coil region" evidence="1">
    <location>
        <begin position="283"/>
        <end position="347"/>
    </location>
</feature>
<evidence type="ECO:0000256" key="2">
    <source>
        <dbReference type="SAM" id="MobiDB-lite"/>
    </source>
</evidence>
<sequence>MAHQQQEHTTAASSSRSSPLLSRSSDPQLIGDTVVFSHTKLPSRQSGVVAGTTSSYQQSVVASFGKHELQPQYRKFRVEAPLGEGVRRMKVCVIKHGEKLGFGARHDRYKRLQVSTLQVIELLNSTQPGELIFEIERVGTGNHNLNGPFVDPRIQNASVSVRHMWNAANNAATTSGLKQTLWPQNEPTVPSRRLLAGYPLTTIMPPTGIPPSSIPVASSTTQQPRKRTRPAQCVLDNNGQPVNISVLLTELAREKTQKATIEEKNTVLRKRLQRMLIENDAARAQASEKLKAEQEKADRKLAEVQDKLVAIQAQVRLQDRAPDLGRANSIENELTACKAQIERLKKTEADRTELLATKYRTECRIASVDTKRVMNRIVDIFQSKLRQNTRLRRDNSDKDELEVACDGVRRLVFMNIFKMKHDFGFYTSASFHSQDPVQLTLEQQEFANVFGNSLIHEERAGLLYVATAPMHVVFDPNTESVILKCQRAEENALSDLARNYRS</sequence>
<protein>
    <submittedName>
        <fullName evidence="3">Uncharacterized protein</fullName>
    </submittedName>
</protein>
<keyword evidence="4" id="KW-1185">Reference proteome</keyword>
<evidence type="ECO:0000256" key="1">
    <source>
        <dbReference type="SAM" id="Coils"/>
    </source>
</evidence>
<feature type="compositionally biased region" description="Low complexity" evidence="2">
    <location>
        <begin position="13"/>
        <end position="24"/>
    </location>
</feature>
<dbReference type="RefSeq" id="XP_024573820.1">
    <property type="nucleotide sequence ID" value="XM_024722777.1"/>
</dbReference>
<dbReference type="Proteomes" id="UP000054928">
    <property type="component" value="Unassembled WGS sequence"/>
</dbReference>
<dbReference type="AlphaFoldDB" id="A0A0N7L420"/>
<proteinExistence type="predicted"/>
<keyword evidence="1" id="KW-0175">Coiled coil</keyword>
<feature type="region of interest" description="Disordered" evidence="2">
    <location>
        <begin position="1"/>
        <end position="24"/>
    </location>
</feature>
<accession>A0A0N7L420</accession>
<organism evidence="3 4">
    <name type="scientific">Plasmopara halstedii</name>
    <name type="common">Downy mildew of sunflower</name>
    <dbReference type="NCBI Taxonomy" id="4781"/>
    <lineage>
        <taxon>Eukaryota</taxon>
        <taxon>Sar</taxon>
        <taxon>Stramenopiles</taxon>
        <taxon>Oomycota</taxon>
        <taxon>Peronosporomycetes</taxon>
        <taxon>Peronosporales</taxon>
        <taxon>Peronosporaceae</taxon>
        <taxon>Plasmopara</taxon>
    </lineage>
</organism>
<dbReference type="OMA" id="TGHDFLT"/>
<feature type="region of interest" description="Disordered" evidence="2">
    <location>
        <begin position="206"/>
        <end position="230"/>
    </location>
</feature>
<dbReference type="GeneID" id="36400099"/>
<name>A0A0N7L420_PLAHL</name>